<organism evidence="1 2">
    <name type="scientific">Strawberry lethal yellows phytoplasma (CPA) str. NZSb11</name>
    <dbReference type="NCBI Taxonomy" id="980422"/>
    <lineage>
        <taxon>Bacteria</taxon>
        <taxon>Bacillati</taxon>
        <taxon>Mycoplasmatota</taxon>
        <taxon>Mollicutes</taxon>
        <taxon>Acholeplasmatales</taxon>
        <taxon>Acholeplasmataceae</taxon>
        <taxon>Candidatus Phytoplasma</taxon>
        <taxon>16SrXII (Stolbur group)</taxon>
    </lineage>
</organism>
<protein>
    <submittedName>
        <fullName evidence="1">Uncharacterized protein</fullName>
    </submittedName>
</protein>
<evidence type="ECO:0000313" key="2">
    <source>
        <dbReference type="Proteomes" id="UP000013941"/>
    </source>
</evidence>
<name>R4RW10_PHYAS</name>
<accession>R4RW10</accession>
<dbReference type="KEGG" id="nzs:SLY_0101"/>
<keyword evidence="2" id="KW-1185">Reference proteome</keyword>
<gene>
    <name evidence="1" type="ORF">SLY_0101</name>
</gene>
<dbReference type="Proteomes" id="UP000013941">
    <property type="component" value="Chromosome"/>
</dbReference>
<reference evidence="1 2" key="1">
    <citation type="journal article" date="2013" name="BMC Genomics">
        <title>Comparison of the complete genome sequence of two closely related isolates of 'Candidatus Phytoplasma australiense' reveals genome plasticity.</title>
        <authorList>
            <person name="Andersen M.T."/>
            <person name="Liefting L.W."/>
            <person name="Havukkala I."/>
            <person name="Beever R.E."/>
        </authorList>
    </citation>
    <scope>NUCLEOTIDE SEQUENCE [LARGE SCALE GENOMIC DNA]</scope>
    <source>
        <strain evidence="1 2">NZSb11</strain>
    </source>
</reference>
<dbReference type="EMBL" id="CP002548">
    <property type="protein sequence ID" value="AGL90027.1"/>
    <property type="molecule type" value="Genomic_DNA"/>
</dbReference>
<proteinExistence type="predicted"/>
<dbReference type="PATRIC" id="fig|980422.3.peg.92"/>
<evidence type="ECO:0000313" key="1">
    <source>
        <dbReference type="EMBL" id="AGL90027.1"/>
    </source>
</evidence>
<dbReference type="HOGENOM" id="CLU_3277328_0_0_14"/>
<dbReference type="AlphaFoldDB" id="R4RW10"/>
<sequence length="41" mass="5288">MQEIMQKQYFFRFFQTFLFPLLSLKRIRSFQTYLDEKNYIK</sequence>